<dbReference type="KEGG" id="ome:OLMES_0826"/>
<dbReference type="Proteomes" id="UP000196027">
    <property type="component" value="Chromosome"/>
</dbReference>
<dbReference type="GO" id="GO:0005886">
    <property type="term" value="C:plasma membrane"/>
    <property type="evidence" value="ECO:0007669"/>
    <property type="project" value="UniProtKB-SubCell"/>
</dbReference>
<dbReference type="InterPro" id="IPR012902">
    <property type="entry name" value="N_methyl_site"/>
</dbReference>
<gene>
    <name evidence="12" type="ORF">OLMES_0826</name>
</gene>
<evidence type="ECO:0000256" key="6">
    <source>
        <dbReference type="ARBA" id="ARBA00022692"/>
    </source>
</evidence>
<evidence type="ECO:0000256" key="2">
    <source>
        <dbReference type="ARBA" id="ARBA00021549"/>
    </source>
</evidence>
<comment type="similarity">
    <text evidence="9">Belongs to the GSP H family.</text>
</comment>
<keyword evidence="3" id="KW-1003">Cell membrane</keyword>
<evidence type="ECO:0000256" key="8">
    <source>
        <dbReference type="ARBA" id="ARBA00023136"/>
    </source>
</evidence>
<keyword evidence="7" id="KW-1133">Transmembrane helix</keyword>
<dbReference type="AlphaFoldDB" id="A0A1Y0I337"/>
<keyword evidence="5" id="KW-0997">Cell inner membrane</keyword>
<dbReference type="InterPro" id="IPR022346">
    <property type="entry name" value="T2SS_GspH"/>
</dbReference>
<organism evidence="12 13">
    <name type="scientific">Oleiphilus messinensis</name>
    <dbReference type="NCBI Taxonomy" id="141451"/>
    <lineage>
        <taxon>Bacteria</taxon>
        <taxon>Pseudomonadati</taxon>
        <taxon>Pseudomonadota</taxon>
        <taxon>Gammaproteobacteria</taxon>
        <taxon>Oceanospirillales</taxon>
        <taxon>Oleiphilaceae</taxon>
        <taxon>Oleiphilus</taxon>
    </lineage>
</organism>
<evidence type="ECO:0000259" key="11">
    <source>
        <dbReference type="Pfam" id="PF12019"/>
    </source>
</evidence>
<evidence type="ECO:0000256" key="3">
    <source>
        <dbReference type="ARBA" id="ARBA00022475"/>
    </source>
</evidence>
<dbReference type="EMBL" id="CP021425">
    <property type="protein sequence ID" value="ARU54918.1"/>
    <property type="molecule type" value="Genomic_DNA"/>
</dbReference>
<protein>
    <recommendedName>
        <fullName evidence="2">Type II secretion system protein H</fullName>
    </recommendedName>
    <alternativeName>
        <fullName evidence="10">General secretion pathway protein H</fullName>
    </alternativeName>
</protein>
<keyword evidence="6" id="KW-0812">Transmembrane</keyword>
<evidence type="ECO:0000256" key="4">
    <source>
        <dbReference type="ARBA" id="ARBA00022481"/>
    </source>
</evidence>
<feature type="domain" description="General secretion pathway GspH" evidence="11">
    <location>
        <begin position="44"/>
        <end position="157"/>
    </location>
</feature>
<evidence type="ECO:0000256" key="7">
    <source>
        <dbReference type="ARBA" id="ARBA00022989"/>
    </source>
</evidence>
<dbReference type="OrthoDB" id="2313614at2"/>
<name>A0A1Y0I337_9GAMM</name>
<keyword evidence="8" id="KW-0472">Membrane</keyword>
<dbReference type="Pfam" id="PF12019">
    <property type="entry name" value="GspH"/>
    <property type="match status" value="1"/>
</dbReference>
<evidence type="ECO:0000256" key="5">
    <source>
        <dbReference type="ARBA" id="ARBA00022519"/>
    </source>
</evidence>
<dbReference type="Gene3D" id="3.55.40.10">
    <property type="entry name" value="minor pseudopilin epsh domain"/>
    <property type="match status" value="1"/>
</dbReference>
<evidence type="ECO:0000313" key="13">
    <source>
        <dbReference type="Proteomes" id="UP000196027"/>
    </source>
</evidence>
<keyword evidence="13" id="KW-1185">Reference proteome</keyword>
<evidence type="ECO:0000313" key="12">
    <source>
        <dbReference type="EMBL" id="ARU54918.1"/>
    </source>
</evidence>
<evidence type="ECO:0000256" key="9">
    <source>
        <dbReference type="ARBA" id="ARBA00025772"/>
    </source>
</evidence>
<accession>A0A1Y0I337</accession>
<dbReference type="InterPro" id="IPR045584">
    <property type="entry name" value="Pilin-like"/>
</dbReference>
<keyword evidence="4" id="KW-0488">Methylation</keyword>
<dbReference type="RefSeq" id="WP_087460078.1">
    <property type="nucleotide sequence ID" value="NZ_CP021425.1"/>
</dbReference>
<proteinExistence type="inferred from homology"/>
<dbReference type="Pfam" id="PF07963">
    <property type="entry name" value="N_methyl"/>
    <property type="match status" value="1"/>
</dbReference>
<dbReference type="GO" id="GO:0015628">
    <property type="term" value="P:protein secretion by the type II secretion system"/>
    <property type="evidence" value="ECO:0007669"/>
    <property type="project" value="InterPro"/>
</dbReference>
<dbReference type="GO" id="GO:0015627">
    <property type="term" value="C:type II protein secretion system complex"/>
    <property type="evidence" value="ECO:0007669"/>
    <property type="project" value="InterPro"/>
</dbReference>
<dbReference type="NCBIfam" id="TIGR02532">
    <property type="entry name" value="IV_pilin_GFxxxE"/>
    <property type="match status" value="1"/>
</dbReference>
<reference evidence="12 13" key="1">
    <citation type="submission" date="2017-05" db="EMBL/GenBank/DDBJ databases">
        <title>Genomic insights into alkan degradation activity of Oleiphilus messinensis.</title>
        <authorList>
            <person name="Kozyavkin S.A."/>
            <person name="Slesarev A.I."/>
            <person name="Golyshin P.N."/>
            <person name="Korzhenkov A."/>
            <person name="Golyshina O.N."/>
            <person name="Toshchakov S.V."/>
        </authorList>
    </citation>
    <scope>NUCLEOTIDE SEQUENCE [LARGE SCALE GENOMIC DNA]</scope>
    <source>
        <strain evidence="12 13">ME102</strain>
    </source>
</reference>
<dbReference type="SUPFAM" id="SSF54523">
    <property type="entry name" value="Pili subunits"/>
    <property type="match status" value="1"/>
</dbReference>
<sequence length="182" mass="20231">MSYPSRGFTLLELLVVLCIIFISASLSVSAISLVSKHRSEAIVSDLVHLLAAARQTAVSKKVVTTICPSNDGVRCEKNWSYQIIAFEDRNNNKIRENNEPIISNKSALPSTHQLTWRSFQNKPYIQYSSVGYTLSHNGSFVLCDKSSVRVLIMNKMGRVRHGQDRDGDGNQEMANGKVAVCK</sequence>
<comment type="subcellular location">
    <subcellularLocation>
        <location evidence="1">Cell inner membrane</location>
        <topology evidence="1">Single-pass membrane protein</topology>
    </subcellularLocation>
</comment>
<evidence type="ECO:0000256" key="1">
    <source>
        <dbReference type="ARBA" id="ARBA00004377"/>
    </source>
</evidence>
<evidence type="ECO:0000256" key="10">
    <source>
        <dbReference type="ARBA" id="ARBA00030775"/>
    </source>
</evidence>